<comment type="caution">
    <text evidence="1">The sequence shown here is derived from an EMBL/GenBank/DDBJ whole genome shotgun (WGS) entry which is preliminary data.</text>
</comment>
<sequence>MIDLTQKEERDSCLPTLSAGEVVNYRQPPRMPIDMSEAHDDTTVDGSYINMPPLSDISLAGFEINVV</sequence>
<protein>
    <submittedName>
        <fullName evidence="1">Uncharacterized protein</fullName>
    </submittedName>
</protein>
<dbReference type="EMBL" id="BPLR01011670">
    <property type="protein sequence ID" value="GIY48060.1"/>
    <property type="molecule type" value="Genomic_DNA"/>
</dbReference>
<organism evidence="1 2">
    <name type="scientific">Caerostris extrusa</name>
    <name type="common">Bark spider</name>
    <name type="synonym">Caerostris bankana</name>
    <dbReference type="NCBI Taxonomy" id="172846"/>
    <lineage>
        <taxon>Eukaryota</taxon>
        <taxon>Metazoa</taxon>
        <taxon>Ecdysozoa</taxon>
        <taxon>Arthropoda</taxon>
        <taxon>Chelicerata</taxon>
        <taxon>Arachnida</taxon>
        <taxon>Araneae</taxon>
        <taxon>Araneomorphae</taxon>
        <taxon>Entelegynae</taxon>
        <taxon>Araneoidea</taxon>
        <taxon>Araneidae</taxon>
        <taxon>Caerostris</taxon>
    </lineage>
</organism>
<reference evidence="1 2" key="1">
    <citation type="submission" date="2021-06" db="EMBL/GenBank/DDBJ databases">
        <title>Caerostris extrusa draft genome.</title>
        <authorList>
            <person name="Kono N."/>
            <person name="Arakawa K."/>
        </authorList>
    </citation>
    <scope>NUCLEOTIDE SEQUENCE [LARGE SCALE GENOMIC DNA]</scope>
</reference>
<gene>
    <name evidence="1" type="ORF">CEXT_307211</name>
</gene>
<evidence type="ECO:0000313" key="1">
    <source>
        <dbReference type="EMBL" id="GIY48060.1"/>
    </source>
</evidence>
<dbReference type="AlphaFoldDB" id="A0AAV4TNN6"/>
<name>A0AAV4TNN6_CAEEX</name>
<proteinExistence type="predicted"/>
<dbReference type="Proteomes" id="UP001054945">
    <property type="component" value="Unassembled WGS sequence"/>
</dbReference>
<evidence type="ECO:0000313" key="2">
    <source>
        <dbReference type="Proteomes" id="UP001054945"/>
    </source>
</evidence>
<accession>A0AAV4TNN6</accession>
<keyword evidence="2" id="KW-1185">Reference proteome</keyword>